<accession>A0A918S2W2</accession>
<protein>
    <submittedName>
        <fullName evidence="1">Uncharacterized protein</fullName>
    </submittedName>
</protein>
<reference evidence="1" key="1">
    <citation type="journal article" date="2014" name="Int. J. Syst. Evol. Microbiol.">
        <title>Complete genome sequence of Corynebacterium casei LMG S-19264T (=DSM 44701T), isolated from a smear-ripened cheese.</title>
        <authorList>
            <consortium name="US DOE Joint Genome Institute (JGI-PGF)"/>
            <person name="Walter F."/>
            <person name="Albersmeier A."/>
            <person name="Kalinowski J."/>
            <person name="Ruckert C."/>
        </authorList>
    </citation>
    <scope>NUCLEOTIDE SEQUENCE</scope>
    <source>
        <strain evidence="1">KCTC 12711</strain>
    </source>
</reference>
<dbReference type="AlphaFoldDB" id="A0A918S2W2"/>
<gene>
    <name evidence="1" type="ORF">GCM10008090_31020</name>
</gene>
<dbReference type="EMBL" id="BMXA01000007">
    <property type="protein sequence ID" value="GHA19054.1"/>
    <property type="molecule type" value="Genomic_DNA"/>
</dbReference>
<evidence type="ECO:0000313" key="2">
    <source>
        <dbReference type="Proteomes" id="UP000614811"/>
    </source>
</evidence>
<dbReference type="RefSeq" id="WP_189402624.1">
    <property type="nucleotide sequence ID" value="NZ_BMXA01000007.1"/>
</dbReference>
<dbReference type="Gene3D" id="3.20.20.80">
    <property type="entry name" value="Glycosidases"/>
    <property type="match status" value="1"/>
</dbReference>
<dbReference type="Proteomes" id="UP000614811">
    <property type="component" value="Unassembled WGS sequence"/>
</dbReference>
<dbReference type="InterPro" id="IPR017853">
    <property type="entry name" value="GH"/>
</dbReference>
<sequence length="360" mass="41999">MKNQPEWWDPYSCQPYKMRDEDKPRSGMGNVWEYAKVAGSNLIGLPAIAYQYLSLKKRPSGISSDEFVGLSIAPQVEYQSAIIEMVDELGVKQLLMRIPSWDVDALDDYVRFLELFPNNEFVINILQSRDSVQHLTDWQNQVAKIIRATRHITNTYWIGNAVNRTKWGCVHSGQALDLQVAVEELRSEFKDLRLLGSSIIDFEPLLSWRTLWNFRNYHIDANAALLYVNRRHSPYGTQYGIFDLENKLRLAKAMTRLSNRCDDALWITETNWPLLNTKPYTPNSGNPTRTVDEETQAKYLKWYYQIAWQTGWVERVYWWQLINPGYGLVDHREGSLRKMPSYYAMKEIIAGELSQVPDRD</sequence>
<keyword evidence="2" id="KW-1185">Reference proteome</keyword>
<name>A0A918S2W2_9GAMM</name>
<comment type="caution">
    <text evidence="1">The sequence shown here is derived from an EMBL/GenBank/DDBJ whole genome shotgun (WGS) entry which is preliminary data.</text>
</comment>
<organism evidence="1 2">
    <name type="scientific">Arenicella chitinivorans</name>
    <dbReference type="NCBI Taxonomy" id="1329800"/>
    <lineage>
        <taxon>Bacteria</taxon>
        <taxon>Pseudomonadati</taxon>
        <taxon>Pseudomonadota</taxon>
        <taxon>Gammaproteobacteria</taxon>
        <taxon>Arenicellales</taxon>
        <taxon>Arenicellaceae</taxon>
        <taxon>Arenicella</taxon>
    </lineage>
</organism>
<reference evidence="1" key="2">
    <citation type="submission" date="2020-09" db="EMBL/GenBank/DDBJ databases">
        <authorList>
            <person name="Sun Q."/>
            <person name="Kim S."/>
        </authorList>
    </citation>
    <scope>NUCLEOTIDE SEQUENCE</scope>
    <source>
        <strain evidence="1">KCTC 12711</strain>
    </source>
</reference>
<dbReference type="SUPFAM" id="SSF51445">
    <property type="entry name" value="(Trans)glycosidases"/>
    <property type="match status" value="1"/>
</dbReference>
<proteinExistence type="predicted"/>
<evidence type="ECO:0000313" key="1">
    <source>
        <dbReference type="EMBL" id="GHA19054.1"/>
    </source>
</evidence>